<feature type="region of interest" description="Disordered" evidence="1">
    <location>
        <begin position="233"/>
        <end position="255"/>
    </location>
</feature>
<feature type="compositionally biased region" description="Pro residues" evidence="1">
    <location>
        <begin position="199"/>
        <end position="214"/>
    </location>
</feature>
<evidence type="ECO:0000259" key="2">
    <source>
        <dbReference type="PROSITE" id="PS51391"/>
    </source>
</evidence>
<evidence type="ECO:0000256" key="1">
    <source>
        <dbReference type="SAM" id="MobiDB-lite"/>
    </source>
</evidence>
<protein>
    <submittedName>
        <fullName evidence="3">RPR protein</fullName>
    </submittedName>
</protein>
<reference evidence="3" key="1">
    <citation type="submission" date="2020-09" db="EMBL/GenBank/DDBJ databases">
        <title>Comparative genome analyses of four rice-infecting Rhizoctonia solani isolates reveal extensive enrichment of homogalacturonan modification genes.</title>
        <authorList>
            <person name="Lee D.-Y."/>
            <person name="Jeon J."/>
            <person name="Kim K.-T."/>
            <person name="Cheong K."/>
            <person name="Song H."/>
            <person name="Choi G."/>
            <person name="Ko J."/>
            <person name="Opiyo S.O."/>
            <person name="Zuo S."/>
            <person name="Madhav S."/>
            <person name="Lee Y.-H."/>
            <person name="Wang G.-L."/>
        </authorList>
    </citation>
    <scope>NUCLEOTIDE SEQUENCE</scope>
    <source>
        <strain evidence="3">AG1-IA WGL</strain>
    </source>
</reference>
<comment type="caution">
    <text evidence="3">The sequence shown here is derived from an EMBL/GenBank/DDBJ whole genome shotgun (WGS) entry which is preliminary data.</text>
</comment>
<dbReference type="PROSITE" id="PS51391">
    <property type="entry name" value="CID"/>
    <property type="match status" value="1"/>
</dbReference>
<feature type="compositionally biased region" description="Basic and acidic residues" evidence="1">
    <location>
        <begin position="413"/>
        <end position="428"/>
    </location>
</feature>
<dbReference type="InterPro" id="IPR006569">
    <property type="entry name" value="CID_dom"/>
</dbReference>
<dbReference type="Gene3D" id="1.25.40.90">
    <property type="match status" value="1"/>
</dbReference>
<dbReference type="SMART" id="SM00582">
    <property type="entry name" value="RPR"/>
    <property type="match status" value="1"/>
</dbReference>
<dbReference type="SUPFAM" id="SSF48464">
    <property type="entry name" value="ENTH/VHS domain"/>
    <property type="match status" value="1"/>
</dbReference>
<dbReference type="Pfam" id="PF04818">
    <property type="entry name" value="CID"/>
    <property type="match status" value="1"/>
</dbReference>
<feature type="compositionally biased region" description="Basic and acidic residues" evidence="1">
    <location>
        <begin position="341"/>
        <end position="355"/>
    </location>
</feature>
<feature type="region of interest" description="Disordered" evidence="1">
    <location>
        <begin position="194"/>
        <end position="217"/>
    </location>
</feature>
<dbReference type="OrthoDB" id="79367at2759"/>
<evidence type="ECO:0000313" key="3">
    <source>
        <dbReference type="EMBL" id="KAF8705249.1"/>
    </source>
</evidence>
<dbReference type="EMBL" id="JACYCD010000053">
    <property type="protein sequence ID" value="KAF8705249.1"/>
    <property type="molecule type" value="Genomic_DNA"/>
</dbReference>
<feature type="region of interest" description="Disordered" evidence="1">
    <location>
        <begin position="561"/>
        <end position="594"/>
    </location>
</feature>
<accession>A0A8H7HQS9</accession>
<gene>
    <name evidence="3" type="ORF">RHS03_05738</name>
</gene>
<feature type="compositionally biased region" description="Basic residues" evidence="1">
    <location>
        <begin position="356"/>
        <end position="368"/>
    </location>
</feature>
<sequence length="688" mass="71198">MSTGLGDFETQLKAVVTAKRLSSSKMTALTELAVDKMHADTQMISLLYRTHKGLAAANKVASLYVFDSIARAAHRVKTKKGLVADLNSTMGNAASFLVRLEGMLDGLVEDMLGNGPAEAKEKTRKVLDIWTREGTFARDVLSRLSERVSSTTAQQPANVVTTQGTGIGIGTPPTPATPSSAIASLPPAILALLGNAVPPAQPPPPPPPPPPEPQPIQAQFKLDPTQLALISQLTAASQSQSATPPFSPARNVSPSVMASVGPNGSFSPTAPPFSPVHKAAPLPDPSSLPPSRSKSPPRYDDRERGHHDRFSGPTHDDHRHNAGPRNNNNPDRRGPRFQPRFGDDRSPRSADPRSKDPRRRSRSPRNRRASSPSSGRRPLSPTHSRGPISPGRRPLSPHRGGSGRAPLPGAGEAGKDEFGRDLRDDASAGDRSPVAQPRSYSAQSQPTRSYAAQPQSHPSHNQNQNQNQLQLEPQSQSEPQPPQGGLEAFDMSMFNPADPASWTSLAAAWEMTNGRAPTQEEMMMFVMSGGDASNAVAAGAGGGAGAGAGIGGGGGNDMGGGGWGGGRGRGRGRGGFRGRGRGRGRGGFGSGGGGGGYSGGGGGGDAYGGGGGYGGGGYAGGSDAVVLGGGDDDASGQGYGNEQAYANGYEHEYGGNDYTVYNDANSVPTASSGGGMKKIDGKWVWTKN</sequence>
<proteinExistence type="predicted"/>
<feature type="compositionally biased region" description="Gly residues" evidence="1">
    <location>
        <begin position="585"/>
        <end position="594"/>
    </location>
</feature>
<organism evidence="3 4">
    <name type="scientific">Rhizoctonia solani</name>
    <dbReference type="NCBI Taxonomy" id="456999"/>
    <lineage>
        <taxon>Eukaryota</taxon>
        <taxon>Fungi</taxon>
        <taxon>Dikarya</taxon>
        <taxon>Basidiomycota</taxon>
        <taxon>Agaricomycotina</taxon>
        <taxon>Agaricomycetes</taxon>
        <taxon>Cantharellales</taxon>
        <taxon>Ceratobasidiaceae</taxon>
        <taxon>Rhizoctonia</taxon>
    </lineage>
</organism>
<evidence type="ECO:0000313" key="4">
    <source>
        <dbReference type="Proteomes" id="UP000602905"/>
    </source>
</evidence>
<feature type="region of interest" description="Disordered" evidence="1">
    <location>
        <begin position="268"/>
        <end position="495"/>
    </location>
</feature>
<feature type="compositionally biased region" description="Low complexity" evidence="1">
    <location>
        <begin position="233"/>
        <end position="243"/>
    </location>
</feature>
<feature type="compositionally biased region" description="Polar residues" evidence="1">
    <location>
        <begin position="438"/>
        <end position="452"/>
    </location>
</feature>
<feature type="compositionally biased region" description="Low complexity" evidence="1">
    <location>
        <begin position="453"/>
        <end position="478"/>
    </location>
</feature>
<dbReference type="InterPro" id="IPR008942">
    <property type="entry name" value="ENTH_VHS"/>
</dbReference>
<dbReference type="AlphaFoldDB" id="A0A8H7HQS9"/>
<dbReference type="Proteomes" id="UP000602905">
    <property type="component" value="Unassembled WGS sequence"/>
</dbReference>
<feature type="region of interest" description="Disordered" evidence="1">
    <location>
        <begin position="162"/>
        <end position="181"/>
    </location>
</feature>
<name>A0A8H7HQS9_9AGAM</name>
<feature type="non-terminal residue" evidence="3">
    <location>
        <position position="1"/>
    </location>
</feature>
<feature type="compositionally biased region" description="Basic and acidic residues" evidence="1">
    <location>
        <begin position="297"/>
        <end position="320"/>
    </location>
</feature>
<feature type="compositionally biased region" description="Low complexity" evidence="1">
    <location>
        <begin position="369"/>
        <end position="381"/>
    </location>
</feature>
<feature type="domain" description="CID" evidence="2">
    <location>
        <begin position="1"/>
        <end position="152"/>
    </location>
</feature>
<feature type="compositionally biased region" description="Basic residues" evidence="1">
    <location>
        <begin position="568"/>
        <end position="584"/>
    </location>
</feature>